<dbReference type="STRING" id="905079.L1IQQ4"/>
<dbReference type="GeneID" id="17295059"/>
<dbReference type="OrthoDB" id="10251079at2759"/>
<feature type="transmembrane region" description="Helical" evidence="1">
    <location>
        <begin position="53"/>
        <end position="73"/>
    </location>
</feature>
<reference evidence="3" key="3">
    <citation type="submission" date="2015-06" db="UniProtKB">
        <authorList>
            <consortium name="EnsemblProtists"/>
        </authorList>
    </citation>
    <scope>IDENTIFICATION</scope>
</reference>
<reference evidence="2 4" key="1">
    <citation type="journal article" date="2012" name="Nature">
        <title>Algal genomes reveal evolutionary mosaicism and the fate of nucleomorphs.</title>
        <authorList>
            <consortium name="DOE Joint Genome Institute"/>
            <person name="Curtis B.A."/>
            <person name="Tanifuji G."/>
            <person name="Burki F."/>
            <person name="Gruber A."/>
            <person name="Irimia M."/>
            <person name="Maruyama S."/>
            <person name="Arias M.C."/>
            <person name="Ball S.G."/>
            <person name="Gile G.H."/>
            <person name="Hirakawa Y."/>
            <person name="Hopkins J.F."/>
            <person name="Kuo A."/>
            <person name="Rensing S.A."/>
            <person name="Schmutz J."/>
            <person name="Symeonidi A."/>
            <person name="Elias M."/>
            <person name="Eveleigh R.J."/>
            <person name="Herman E.K."/>
            <person name="Klute M.J."/>
            <person name="Nakayama T."/>
            <person name="Obornik M."/>
            <person name="Reyes-Prieto A."/>
            <person name="Armbrust E.V."/>
            <person name="Aves S.J."/>
            <person name="Beiko R.G."/>
            <person name="Coutinho P."/>
            <person name="Dacks J.B."/>
            <person name="Durnford D.G."/>
            <person name="Fast N.M."/>
            <person name="Green B.R."/>
            <person name="Grisdale C.J."/>
            <person name="Hempel F."/>
            <person name="Henrissat B."/>
            <person name="Hoppner M.P."/>
            <person name="Ishida K."/>
            <person name="Kim E."/>
            <person name="Koreny L."/>
            <person name="Kroth P.G."/>
            <person name="Liu Y."/>
            <person name="Malik S.B."/>
            <person name="Maier U.G."/>
            <person name="McRose D."/>
            <person name="Mock T."/>
            <person name="Neilson J.A."/>
            <person name="Onodera N.T."/>
            <person name="Poole A.M."/>
            <person name="Pritham E.J."/>
            <person name="Richards T.A."/>
            <person name="Rocap G."/>
            <person name="Roy S.W."/>
            <person name="Sarai C."/>
            <person name="Schaack S."/>
            <person name="Shirato S."/>
            <person name="Slamovits C.H."/>
            <person name="Spencer D.F."/>
            <person name="Suzuki S."/>
            <person name="Worden A.Z."/>
            <person name="Zauner S."/>
            <person name="Barry K."/>
            <person name="Bell C."/>
            <person name="Bharti A.K."/>
            <person name="Crow J.A."/>
            <person name="Grimwood J."/>
            <person name="Kramer R."/>
            <person name="Lindquist E."/>
            <person name="Lucas S."/>
            <person name="Salamov A."/>
            <person name="McFadden G.I."/>
            <person name="Lane C.E."/>
            <person name="Keeling P.J."/>
            <person name="Gray M.W."/>
            <person name="Grigoriev I.V."/>
            <person name="Archibald J.M."/>
        </authorList>
    </citation>
    <scope>NUCLEOTIDE SEQUENCE</scope>
    <source>
        <strain evidence="2 4">CCMP2712</strain>
    </source>
</reference>
<dbReference type="EnsemblProtists" id="EKX38402">
    <property type="protein sequence ID" value="EKX38402"/>
    <property type="gene ID" value="GUITHDRAFT_144323"/>
</dbReference>
<keyword evidence="1" id="KW-0812">Transmembrane</keyword>
<evidence type="ECO:0000313" key="2">
    <source>
        <dbReference type="EMBL" id="EKX38402.1"/>
    </source>
</evidence>
<dbReference type="RefSeq" id="XP_005825382.1">
    <property type="nucleotide sequence ID" value="XM_005825325.1"/>
</dbReference>
<dbReference type="HOGENOM" id="CLU_2268975_0_0_1"/>
<dbReference type="PaxDb" id="55529-EKX38402"/>
<protein>
    <recommendedName>
        <fullName evidence="5">CDP-diacylglycerol--inositol 3-phosphatidyltransferase</fullName>
    </recommendedName>
</protein>
<accession>L1IQQ4</accession>
<organism evidence="2">
    <name type="scientific">Guillardia theta (strain CCMP2712)</name>
    <name type="common">Cryptophyte</name>
    <dbReference type="NCBI Taxonomy" id="905079"/>
    <lineage>
        <taxon>Eukaryota</taxon>
        <taxon>Cryptophyceae</taxon>
        <taxon>Pyrenomonadales</taxon>
        <taxon>Geminigeraceae</taxon>
        <taxon>Guillardia</taxon>
    </lineage>
</organism>
<evidence type="ECO:0008006" key="5">
    <source>
        <dbReference type="Google" id="ProtNLM"/>
    </source>
</evidence>
<evidence type="ECO:0000256" key="1">
    <source>
        <dbReference type="SAM" id="Phobius"/>
    </source>
</evidence>
<evidence type="ECO:0000313" key="3">
    <source>
        <dbReference type="EnsemblProtists" id="EKX38402"/>
    </source>
</evidence>
<name>L1IQQ4_GUITC</name>
<gene>
    <name evidence="2" type="ORF">GUITHDRAFT_144323</name>
</gene>
<sequence>MENIHLFVPNVIGHLYMNNYAFLFFVLLSLDLASHYCHVYSQLLAGTSSHKEVLFFLCLLNETFFVMCYLIHYEQQIKATLGWLFSGCNRIIEYDMKERRKQK</sequence>
<dbReference type="Proteomes" id="UP000011087">
    <property type="component" value="Unassembled WGS sequence"/>
</dbReference>
<dbReference type="AlphaFoldDB" id="L1IQQ4"/>
<reference evidence="4" key="2">
    <citation type="submission" date="2012-11" db="EMBL/GenBank/DDBJ databases">
        <authorList>
            <person name="Kuo A."/>
            <person name="Curtis B.A."/>
            <person name="Tanifuji G."/>
            <person name="Burki F."/>
            <person name="Gruber A."/>
            <person name="Irimia M."/>
            <person name="Maruyama S."/>
            <person name="Arias M.C."/>
            <person name="Ball S.G."/>
            <person name="Gile G.H."/>
            <person name="Hirakawa Y."/>
            <person name="Hopkins J.F."/>
            <person name="Rensing S.A."/>
            <person name="Schmutz J."/>
            <person name="Symeonidi A."/>
            <person name="Elias M."/>
            <person name="Eveleigh R.J."/>
            <person name="Herman E.K."/>
            <person name="Klute M.J."/>
            <person name="Nakayama T."/>
            <person name="Obornik M."/>
            <person name="Reyes-Prieto A."/>
            <person name="Armbrust E.V."/>
            <person name="Aves S.J."/>
            <person name="Beiko R.G."/>
            <person name="Coutinho P."/>
            <person name="Dacks J.B."/>
            <person name="Durnford D.G."/>
            <person name="Fast N.M."/>
            <person name="Green B.R."/>
            <person name="Grisdale C."/>
            <person name="Hempe F."/>
            <person name="Henrissat B."/>
            <person name="Hoppner M.P."/>
            <person name="Ishida K.-I."/>
            <person name="Kim E."/>
            <person name="Koreny L."/>
            <person name="Kroth P.G."/>
            <person name="Liu Y."/>
            <person name="Malik S.-B."/>
            <person name="Maier U.G."/>
            <person name="McRose D."/>
            <person name="Mock T."/>
            <person name="Neilson J.A."/>
            <person name="Onodera N.T."/>
            <person name="Poole A.M."/>
            <person name="Pritham E.J."/>
            <person name="Richards T.A."/>
            <person name="Rocap G."/>
            <person name="Roy S.W."/>
            <person name="Sarai C."/>
            <person name="Schaack S."/>
            <person name="Shirato S."/>
            <person name="Slamovits C.H."/>
            <person name="Spencer D.F."/>
            <person name="Suzuki S."/>
            <person name="Worden A.Z."/>
            <person name="Zauner S."/>
            <person name="Barry K."/>
            <person name="Bell C."/>
            <person name="Bharti A.K."/>
            <person name="Crow J.A."/>
            <person name="Grimwood J."/>
            <person name="Kramer R."/>
            <person name="Lindquist E."/>
            <person name="Lucas S."/>
            <person name="Salamov A."/>
            <person name="McFadden G.I."/>
            <person name="Lane C.E."/>
            <person name="Keeling P.J."/>
            <person name="Gray M.W."/>
            <person name="Grigoriev I.V."/>
            <person name="Archibald J.M."/>
        </authorList>
    </citation>
    <scope>NUCLEOTIDE SEQUENCE</scope>
    <source>
        <strain evidence="4">CCMP2712</strain>
    </source>
</reference>
<evidence type="ECO:0000313" key="4">
    <source>
        <dbReference type="Proteomes" id="UP000011087"/>
    </source>
</evidence>
<keyword evidence="4" id="KW-1185">Reference proteome</keyword>
<dbReference type="EMBL" id="JH993049">
    <property type="protein sequence ID" value="EKX38402.1"/>
    <property type="molecule type" value="Genomic_DNA"/>
</dbReference>
<dbReference type="KEGG" id="gtt:GUITHDRAFT_144323"/>
<keyword evidence="1" id="KW-1133">Transmembrane helix</keyword>
<proteinExistence type="predicted"/>
<keyword evidence="1" id="KW-0472">Membrane</keyword>